<evidence type="ECO:0000256" key="1">
    <source>
        <dbReference type="ARBA" id="ARBA00007274"/>
    </source>
</evidence>
<dbReference type="PANTHER" id="PTHR23416">
    <property type="entry name" value="SIALIC ACID SYNTHASE-RELATED"/>
    <property type="match status" value="1"/>
</dbReference>
<feature type="domain" description="Maltose/galactoside acetyltransferase" evidence="3">
    <location>
        <begin position="21"/>
        <end position="64"/>
    </location>
</feature>
<keyword evidence="2 4" id="KW-0808">Transferase</keyword>
<proteinExistence type="inferred from homology"/>
<accession>A0A545URM4</accession>
<dbReference type="Pfam" id="PF00132">
    <property type="entry name" value="Hexapep"/>
    <property type="match status" value="1"/>
</dbReference>
<evidence type="ECO:0000313" key="4">
    <source>
        <dbReference type="EMBL" id="TQV92115.1"/>
    </source>
</evidence>
<dbReference type="AlphaFoldDB" id="A0A545URM4"/>
<sequence length="220" mass="24163">MSERTLKQKLHESVEWRKAQQGHGYNGNTPELVAARARCAAACDAFNDFRNYSRRHQVELWNKLTLDERSLPTPAATEAEDEALLEREPCVMAPVRAEVGFNIRLGESTFLNWNTTFQDTVPVTIGARSLVGPNCGFYCGSHHLDPLIRNGDLGPWYEKPITVGEDCWIGANVVILGGVTVGRGCTIGAGSVVTRDVPAFHVAAGNPAKILRKVETNMDM</sequence>
<dbReference type="InterPro" id="IPR001451">
    <property type="entry name" value="Hexapep"/>
</dbReference>
<evidence type="ECO:0000256" key="2">
    <source>
        <dbReference type="ARBA" id="ARBA00022679"/>
    </source>
</evidence>
<evidence type="ECO:0000259" key="3">
    <source>
        <dbReference type="Pfam" id="PF12464"/>
    </source>
</evidence>
<dbReference type="GO" id="GO:0008374">
    <property type="term" value="F:O-acyltransferase activity"/>
    <property type="evidence" value="ECO:0007669"/>
    <property type="project" value="TreeGrafter"/>
</dbReference>
<dbReference type="Pfam" id="PF12464">
    <property type="entry name" value="Mac"/>
    <property type="match status" value="1"/>
</dbReference>
<dbReference type="Proteomes" id="UP000315783">
    <property type="component" value="Unassembled WGS sequence"/>
</dbReference>
<dbReference type="SUPFAM" id="SSF51161">
    <property type="entry name" value="Trimeric LpxA-like enzymes"/>
    <property type="match status" value="1"/>
</dbReference>
<comment type="similarity">
    <text evidence="1">Belongs to the transferase hexapeptide repeat family.</text>
</comment>
<reference evidence="4 5" key="1">
    <citation type="journal article" date="2019" name="Appl. Microbiol. Biotechnol.">
        <title>Genome sequence of Isaria javanica and comparative genome analysis insights into family S53 peptidase evolution in fungal entomopathogens.</title>
        <authorList>
            <person name="Lin R."/>
            <person name="Zhang X."/>
            <person name="Xin B."/>
            <person name="Zou M."/>
            <person name="Gao Y."/>
            <person name="Qin F."/>
            <person name="Hu Q."/>
            <person name="Xie B."/>
            <person name="Cheng X."/>
        </authorList>
    </citation>
    <scope>NUCLEOTIDE SEQUENCE [LARGE SCALE GENOMIC DNA]</scope>
    <source>
        <strain evidence="4 5">IJ1G</strain>
    </source>
</reference>
<dbReference type="CDD" id="cd03357">
    <property type="entry name" value="LbH_MAT_GAT"/>
    <property type="match status" value="1"/>
</dbReference>
<dbReference type="EMBL" id="SPUK01000016">
    <property type="protein sequence ID" value="TQV92115.1"/>
    <property type="molecule type" value="Genomic_DNA"/>
</dbReference>
<comment type="caution">
    <text evidence="4">The sequence shown here is derived from an EMBL/GenBank/DDBJ whole genome shotgun (WGS) entry which is preliminary data.</text>
</comment>
<keyword evidence="5" id="KW-1185">Reference proteome</keyword>
<dbReference type="Gene3D" id="2.160.10.10">
    <property type="entry name" value="Hexapeptide repeat proteins"/>
    <property type="match status" value="1"/>
</dbReference>
<dbReference type="GO" id="GO:0016407">
    <property type="term" value="F:acetyltransferase activity"/>
    <property type="evidence" value="ECO:0007669"/>
    <property type="project" value="InterPro"/>
</dbReference>
<name>A0A545URM4_9HYPO</name>
<organism evidence="4 5">
    <name type="scientific">Cordyceps javanica</name>
    <dbReference type="NCBI Taxonomy" id="43265"/>
    <lineage>
        <taxon>Eukaryota</taxon>
        <taxon>Fungi</taxon>
        <taxon>Dikarya</taxon>
        <taxon>Ascomycota</taxon>
        <taxon>Pezizomycotina</taxon>
        <taxon>Sordariomycetes</taxon>
        <taxon>Hypocreomycetidae</taxon>
        <taxon>Hypocreales</taxon>
        <taxon>Cordycipitaceae</taxon>
        <taxon>Cordyceps</taxon>
    </lineage>
</organism>
<dbReference type="OrthoDB" id="25818at2759"/>
<dbReference type="InterPro" id="IPR051159">
    <property type="entry name" value="Hexapeptide_acetyltransf"/>
</dbReference>
<dbReference type="STRING" id="43265.A0A545URM4"/>
<protein>
    <submittedName>
        <fullName evidence="4">Acetyltransferase</fullName>
    </submittedName>
</protein>
<dbReference type="InterPro" id="IPR011004">
    <property type="entry name" value="Trimer_LpxA-like_sf"/>
</dbReference>
<dbReference type="PANTHER" id="PTHR23416:SF54">
    <property type="entry name" value="ACETYLTRANSFERASE, CYSE_LACA_LPXA_NODL FAMILY (AFU_ORTHOLOGUE AFUA_2G08430)-RELATED"/>
    <property type="match status" value="1"/>
</dbReference>
<gene>
    <name evidence="4" type="ORF">IF1G_09187</name>
</gene>
<evidence type="ECO:0000313" key="5">
    <source>
        <dbReference type="Proteomes" id="UP000315783"/>
    </source>
</evidence>
<dbReference type="InterPro" id="IPR024688">
    <property type="entry name" value="Mac_dom"/>
</dbReference>